<evidence type="ECO:0000313" key="3">
    <source>
        <dbReference type="EMBL" id="VEL12267.1"/>
    </source>
</evidence>
<sequence length="777" mass="84181">MMKPFPVEIHRLGNTALHIAVECTLQPINSLFNVYPANNLPSAIHATDARVNSRITPLSENWLRQDSNICQERGQPVMKSSSLGDLIDDDSTDEKVSNEGETGLAITITRRRRLLSQSHLTIVEFILQNTPLNQIQQTNLRGDTVLHHAARHGCVEALKLILQAGGLPTPMLSFTNHNRQTALQLAEMMLSRLTSPSISDAKQRRVHHMKDSSPISQSSRGVHVPPSNRESFASDKNTLTLTYKGVNPFDESSPGVNDGFFSGSAANKDFEAELLDEMDRDVGTMLSVQGEEGEINGDADDYRACVGLLRLAECLMATSTSLVNPSHSSRGLSTSVATSSPNFFLGVTSLPLRADLLLSTFTHGSAVSSTSGVSSGSGLSLNPGISQQFRQALFEAVDRLDGVDWGLNTAPGTPFGINSIRGQKSIVPQVHNYVPATSSVINLGTAGITRQNETVMPASSMTSYKRSEASSNQIHATGVSDNTMRRRLLAKGNSVAIDWRESRRKFAEGLGIRTTRNKASDHAIQQHHHNQNQFSHHLQLLQQQMANKTENSLGKQVSPLSLCDSSTSNHASPAFSSGLITLPRKKGPAPRPPKASPNTGNGTFQAPSDKHSPGHTSLDADSSGLGFDERSSSAGPISRLFSSQRISRRSDLGLGIGVDLDFKLGFDFSFSNSLSDSQNNNEREASSLASCPPHFRTLVSPNRHGTQLSNYLVRALTSSHHSKSNVSGVDDVGRADECANSGDRTKFLDHFRFSTLIQTTNNTIKDDLQLMDPCSSM</sequence>
<dbReference type="SUPFAM" id="SSF48403">
    <property type="entry name" value="Ankyrin repeat"/>
    <property type="match status" value="1"/>
</dbReference>
<reference evidence="3" key="1">
    <citation type="submission" date="2018-11" db="EMBL/GenBank/DDBJ databases">
        <authorList>
            <consortium name="Pathogen Informatics"/>
        </authorList>
    </citation>
    <scope>NUCLEOTIDE SEQUENCE</scope>
</reference>
<evidence type="ECO:0000313" key="4">
    <source>
        <dbReference type="Proteomes" id="UP000784294"/>
    </source>
</evidence>
<keyword evidence="1" id="KW-0040">ANK repeat</keyword>
<dbReference type="EMBL" id="CAAALY010014256">
    <property type="protein sequence ID" value="VEL12267.1"/>
    <property type="molecule type" value="Genomic_DNA"/>
</dbReference>
<proteinExistence type="predicted"/>
<feature type="region of interest" description="Disordered" evidence="2">
    <location>
        <begin position="517"/>
        <end position="536"/>
    </location>
</feature>
<feature type="region of interest" description="Disordered" evidence="2">
    <location>
        <begin position="574"/>
        <end position="636"/>
    </location>
</feature>
<dbReference type="Proteomes" id="UP000784294">
    <property type="component" value="Unassembled WGS sequence"/>
</dbReference>
<accession>A0A3S5A1C1</accession>
<dbReference type="PROSITE" id="PS50297">
    <property type="entry name" value="ANK_REP_REGION"/>
    <property type="match status" value="1"/>
</dbReference>
<keyword evidence="4" id="KW-1185">Reference proteome</keyword>
<dbReference type="AlphaFoldDB" id="A0A3S5A1C1"/>
<organism evidence="3 4">
    <name type="scientific">Protopolystoma xenopodis</name>
    <dbReference type="NCBI Taxonomy" id="117903"/>
    <lineage>
        <taxon>Eukaryota</taxon>
        <taxon>Metazoa</taxon>
        <taxon>Spiralia</taxon>
        <taxon>Lophotrochozoa</taxon>
        <taxon>Platyhelminthes</taxon>
        <taxon>Monogenea</taxon>
        <taxon>Polyopisthocotylea</taxon>
        <taxon>Polystomatidea</taxon>
        <taxon>Polystomatidae</taxon>
        <taxon>Protopolystoma</taxon>
    </lineage>
</organism>
<feature type="repeat" description="ANK" evidence="1">
    <location>
        <begin position="141"/>
        <end position="165"/>
    </location>
</feature>
<evidence type="ECO:0000256" key="1">
    <source>
        <dbReference type="PROSITE-ProRule" id="PRU00023"/>
    </source>
</evidence>
<gene>
    <name evidence="3" type="ORF">PXEA_LOCUS5707</name>
</gene>
<dbReference type="InterPro" id="IPR036770">
    <property type="entry name" value="Ankyrin_rpt-contain_sf"/>
</dbReference>
<dbReference type="InterPro" id="IPR002110">
    <property type="entry name" value="Ankyrin_rpt"/>
</dbReference>
<dbReference type="Gene3D" id="1.25.40.20">
    <property type="entry name" value="Ankyrin repeat-containing domain"/>
    <property type="match status" value="1"/>
</dbReference>
<dbReference type="OrthoDB" id="435430at2759"/>
<protein>
    <submittedName>
        <fullName evidence="3">Uncharacterized protein</fullName>
    </submittedName>
</protein>
<name>A0A3S5A1C1_9PLAT</name>
<dbReference type="PROSITE" id="PS50088">
    <property type="entry name" value="ANK_REPEAT"/>
    <property type="match status" value="1"/>
</dbReference>
<evidence type="ECO:0000256" key="2">
    <source>
        <dbReference type="SAM" id="MobiDB-lite"/>
    </source>
</evidence>
<feature type="region of interest" description="Disordered" evidence="2">
    <location>
        <begin position="198"/>
        <end position="233"/>
    </location>
</feature>
<comment type="caution">
    <text evidence="3">The sequence shown here is derived from an EMBL/GenBank/DDBJ whole genome shotgun (WGS) entry which is preliminary data.</text>
</comment>
<dbReference type="Pfam" id="PF00023">
    <property type="entry name" value="Ank"/>
    <property type="match status" value="1"/>
</dbReference>